<feature type="compositionally biased region" description="Basic residues" evidence="2">
    <location>
        <begin position="516"/>
        <end position="526"/>
    </location>
</feature>
<accession>A0A8B6F5G0</accession>
<dbReference type="PANTHER" id="PTHR13958">
    <property type="entry name" value="CENTROSOME-ASSOCIATED PROTEIN 350"/>
    <property type="match status" value="1"/>
</dbReference>
<dbReference type="EMBL" id="UYJE01006107">
    <property type="protein sequence ID" value="VDI43032.1"/>
    <property type="molecule type" value="Genomic_DNA"/>
</dbReference>
<evidence type="ECO:0000313" key="3">
    <source>
        <dbReference type="EMBL" id="VDI43032.1"/>
    </source>
</evidence>
<feature type="region of interest" description="Disordered" evidence="2">
    <location>
        <begin position="432"/>
        <end position="542"/>
    </location>
</feature>
<dbReference type="InterPro" id="IPR000048">
    <property type="entry name" value="IQ_motif_EF-hand-BS"/>
</dbReference>
<name>A0A8B6F5G0_MYTGA</name>
<protein>
    <submittedName>
        <fullName evidence="3">Uncharacterized protein</fullName>
    </submittedName>
</protein>
<dbReference type="Pfam" id="PF00612">
    <property type="entry name" value="IQ"/>
    <property type="match status" value="1"/>
</dbReference>
<sequence length="844" mass="96180">MFKGRKVANPVVQGASNYPKDTDIARAWNNVGKARSELRKIEHRLGDVHSSPVYLNETGNPSVRNYSSLMDNSNSNEFPSGAVVDKYGRSNVMRNRETRKISKKDDENEDFTSASKMEGKRVDFRDKQELREINPDGTYTDLPPGQYNNLTFLRPNSPPNSIQTTLTDSRAIRETEIRFLNEPTSHTPHDQRRVGTENRLTHVDVMVPGAAKSSSAKHTTHYQGTNSNPQENNNEYKTAENDRLSETGSTDSAQSDDGPMKRKFKKSIKDIGEGGLAKIKEKIKRQQEKASPRENKEYGEDYAMGGTDMNSDRLLHNDNDPVQTRSNDYHTEGQDKHPKRKIAAGHPPPSYKGFSETEVKYKHTEVKPLKDGKKKDKKKKNLKAQKTPEPLKEEDQERKLTRVIAKANKKDANKQKKNEIITTSSWRAGQELVMRELGPLKTRRTSQTSQPGDIDRGSHMPDGAYGGAEEPEPPERKTATDMELERARVLSAEARRVLSDLNMDDEERRREESSKRAKSATKRKAPKPSAAEIDKHSQIKQRHYDAEEIRHYIQKKKAERVQKQIEEEKRQKKADELRRKQLEELYTKQKQTASHPKKFRDIKHKSNNETFSHPMALSDLPRHHPFQHERSRQMMTSDSDNLAADEEMEMSDGSSTLTGDSMDEGTPLDTPKGILPKLSYYSEMTFEILKKKCQSKNGSTNQRWAFNRHGDEEDFVSRYNRMTDAGNDYSVFTSNLPGNQRNSTFNDTDDNPVEAAAIRIQAAYRGHTVRQNLNSWKLPSGQTVGGHIRRAGQDEDESSITETSTFSEITLTEDSENSLLSNRRPVSLIMCLISRFGFLHCQRC</sequence>
<feature type="compositionally biased region" description="Basic and acidic residues" evidence="2">
    <location>
        <begin position="327"/>
        <end position="336"/>
    </location>
</feature>
<dbReference type="AlphaFoldDB" id="A0A8B6F5G0"/>
<evidence type="ECO:0000256" key="2">
    <source>
        <dbReference type="SAM" id="MobiDB-lite"/>
    </source>
</evidence>
<evidence type="ECO:0000256" key="1">
    <source>
        <dbReference type="SAM" id="Coils"/>
    </source>
</evidence>
<dbReference type="CDD" id="cd23767">
    <property type="entry name" value="IQCD"/>
    <property type="match status" value="1"/>
</dbReference>
<organism evidence="3 4">
    <name type="scientific">Mytilus galloprovincialis</name>
    <name type="common">Mediterranean mussel</name>
    <dbReference type="NCBI Taxonomy" id="29158"/>
    <lineage>
        <taxon>Eukaryota</taxon>
        <taxon>Metazoa</taxon>
        <taxon>Spiralia</taxon>
        <taxon>Lophotrochozoa</taxon>
        <taxon>Mollusca</taxon>
        <taxon>Bivalvia</taxon>
        <taxon>Autobranchia</taxon>
        <taxon>Pteriomorphia</taxon>
        <taxon>Mytilida</taxon>
        <taxon>Mytiloidea</taxon>
        <taxon>Mytilidae</taxon>
        <taxon>Mytilinae</taxon>
        <taxon>Mytilus</taxon>
    </lineage>
</organism>
<feature type="compositionally biased region" description="Basic and acidic residues" evidence="2">
    <location>
        <begin position="187"/>
        <end position="199"/>
    </location>
</feature>
<dbReference type="GO" id="GO:0008017">
    <property type="term" value="F:microtubule binding"/>
    <property type="evidence" value="ECO:0007669"/>
    <property type="project" value="InterPro"/>
</dbReference>
<feature type="compositionally biased region" description="Basic and acidic residues" evidence="2">
    <location>
        <begin position="473"/>
        <end position="498"/>
    </location>
</feature>
<evidence type="ECO:0000313" key="4">
    <source>
        <dbReference type="Proteomes" id="UP000596742"/>
    </source>
</evidence>
<feature type="compositionally biased region" description="Basic and acidic residues" evidence="2">
    <location>
        <begin position="310"/>
        <end position="319"/>
    </location>
</feature>
<proteinExistence type="predicted"/>
<feature type="compositionally biased region" description="Polar residues" evidence="2">
    <location>
        <begin position="246"/>
        <end position="255"/>
    </location>
</feature>
<dbReference type="PROSITE" id="PS50096">
    <property type="entry name" value="IQ"/>
    <property type="match status" value="1"/>
</dbReference>
<dbReference type="OrthoDB" id="6162379at2759"/>
<feature type="compositionally biased region" description="Basic and acidic residues" evidence="2">
    <location>
        <begin position="532"/>
        <end position="542"/>
    </location>
</feature>
<dbReference type="GO" id="GO:0034453">
    <property type="term" value="P:microtubule anchoring"/>
    <property type="evidence" value="ECO:0007669"/>
    <property type="project" value="InterPro"/>
</dbReference>
<feature type="region of interest" description="Disordered" evidence="2">
    <location>
        <begin position="646"/>
        <end position="671"/>
    </location>
</feature>
<feature type="region of interest" description="Disordered" evidence="2">
    <location>
        <begin position="277"/>
        <end position="399"/>
    </location>
</feature>
<dbReference type="Proteomes" id="UP000596742">
    <property type="component" value="Unassembled WGS sequence"/>
</dbReference>
<feature type="compositionally biased region" description="Basic and acidic residues" evidence="2">
    <location>
        <begin position="389"/>
        <end position="399"/>
    </location>
</feature>
<dbReference type="GO" id="GO:0005813">
    <property type="term" value="C:centrosome"/>
    <property type="evidence" value="ECO:0007669"/>
    <property type="project" value="InterPro"/>
</dbReference>
<feature type="region of interest" description="Disordered" evidence="2">
    <location>
        <begin position="211"/>
        <end position="264"/>
    </location>
</feature>
<keyword evidence="4" id="KW-1185">Reference proteome</keyword>
<feature type="compositionally biased region" description="Basic and acidic residues" evidence="2">
    <location>
        <begin position="277"/>
        <end position="299"/>
    </location>
</feature>
<feature type="coiled-coil region" evidence="1">
    <location>
        <begin position="555"/>
        <end position="585"/>
    </location>
</feature>
<feature type="region of interest" description="Disordered" evidence="2">
    <location>
        <begin position="178"/>
        <end position="199"/>
    </location>
</feature>
<dbReference type="PANTHER" id="PTHR13958:SF3">
    <property type="entry name" value="CAP-GLY DOMAIN-CONTAINING PROTEIN-RELATED"/>
    <property type="match status" value="1"/>
</dbReference>
<keyword evidence="1" id="KW-0175">Coiled coil</keyword>
<feature type="compositionally biased region" description="Basic and acidic residues" evidence="2">
    <location>
        <begin position="355"/>
        <end position="374"/>
    </location>
</feature>
<feature type="compositionally biased region" description="Polar residues" evidence="2">
    <location>
        <begin position="212"/>
        <end position="236"/>
    </location>
</feature>
<feature type="compositionally biased region" description="Basic and acidic residues" evidence="2">
    <location>
        <begin position="506"/>
        <end position="515"/>
    </location>
</feature>
<dbReference type="InterPro" id="IPR028750">
    <property type="entry name" value="CEP350/CC187"/>
</dbReference>
<reference evidence="3" key="1">
    <citation type="submission" date="2018-11" db="EMBL/GenBank/DDBJ databases">
        <authorList>
            <person name="Alioto T."/>
            <person name="Alioto T."/>
        </authorList>
    </citation>
    <scope>NUCLEOTIDE SEQUENCE</scope>
</reference>
<comment type="caution">
    <text evidence="3">The sequence shown here is derived from an EMBL/GenBank/DDBJ whole genome shotgun (WGS) entry which is preliminary data.</text>
</comment>
<gene>
    <name evidence="3" type="ORF">MGAL_10B092210A</name>
</gene>